<dbReference type="InterPro" id="IPR042099">
    <property type="entry name" value="ANL_N_sf"/>
</dbReference>
<dbReference type="Pfam" id="PF00501">
    <property type="entry name" value="AMP-binding"/>
    <property type="match status" value="1"/>
</dbReference>
<dbReference type="AlphaFoldDB" id="A0A8J3CTT0"/>
<evidence type="ECO:0000313" key="3">
    <source>
        <dbReference type="EMBL" id="GHB00652.1"/>
    </source>
</evidence>
<protein>
    <submittedName>
        <fullName evidence="3">Long-chain-fatty-acid--CoA ligase</fullName>
    </submittedName>
</protein>
<dbReference type="SUPFAM" id="SSF56801">
    <property type="entry name" value="Acetyl-CoA synthetase-like"/>
    <property type="match status" value="1"/>
</dbReference>
<feature type="domain" description="AMP-dependent synthetase/ligase" evidence="1">
    <location>
        <begin position="32"/>
        <end position="408"/>
    </location>
</feature>
<dbReference type="InterPro" id="IPR000873">
    <property type="entry name" value="AMP-dep_synth/lig_dom"/>
</dbReference>
<dbReference type="InterPro" id="IPR020845">
    <property type="entry name" value="AMP-binding_CS"/>
</dbReference>
<gene>
    <name evidence="3" type="ORF">GCM10009069_24400</name>
</gene>
<evidence type="ECO:0000259" key="1">
    <source>
        <dbReference type="Pfam" id="PF00501"/>
    </source>
</evidence>
<feature type="domain" description="AMP-binding enzyme C-terminal" evidence="2">
    <location>
        <begin position="462"/>
        <end position="543"/>
    </location>
</feature>
<evidence type="ECO:0000259" key="2">
    <source>
        <dbReference type="Pfam" id="PF13193"/>
    </source>
</evidence>
<dbReference type="InterPro" id="IPR045851">
    <property type="entry name" value="AMP-bd_C_sf"/>
</dbReference>
<keyword evidence="4" id="KW-1185">Reference proteome</keyword>
<dbReference type="EMBL" id="BMZH01000011">
    <property type="protein sequence ID" value="GHB00652.1"/>
    <property type="molecule type" value="Genomic_DNA"/>
</dbReference>
<proteinExistence type="predicted"/>
<dbReference type="Pfam" id="PF13193">
    <property type="entry name" value="AMP-binding_C"/>
    <property type="match status" value="1"/>
</dbReference>
<dbReference type="PANTHER" id="PTHR43767:SF1">
    <property type="entry name" value="NONRIBOSOMAL PEPTIDE SYNTHASE PES1 (EUROFUNG)-RELATED"/>
    <property type="match status" value="1"/>
</dbReference>
<sequence length="556" mass="59595">MTDHKKPWLKLHEELGVVVPEFDGLPLGAHIERHAIARPDAPAFRYFSRTLSYAELNAEANRLANALQANGIGAGDTVGFHMPNVPQYVVGIIAVSKLGARGSGVSPLLAPPELVHQIEDAGISVLMTLSDFAPAIAAMARTPEGLRHIISVGAGDFLGAPDITSVDRPGVQAHTYQTLVEGQSDDFSQVDIQSDNTFMIQYTGGTTGKPKGAEISHKTLLLNPIQVAAMDPPNQLYVEKYASAFPFFHVAGLSFIVGALTFGAQSLLLPNPRDIDHFVAQLKAVPPTRLGAVPALYDMLLAHPEFADVDFSGLQTAKSGAAPLTRTTYDALAAVIGAGKFADVFGMTETGPCYINHPIAHYKIGSVGIPMPGADVRIMDVETGTKEMPLGEVGEIVTSGPQLMTGYLGLPDESARALREIDGVRHMYSGDVGYMDEDGYIYLCDRAKDMLVVGGFKVFSVEIEDKLKALPDVAESAIVGAPDAKRPGNDIVHLFVQRSAVSTGSDAETEGRLRAWIRANMAPYKVPKHIHFLDEIPLTPVGKIDKKKMRATVTDA</sequence>
<dbReference type="Gene3D" id="3.40.50.12780">
    <property type="entry name" value="N-terminal domain of ligase-like"/>
    <property type="match status" value="1"/>
</dbReference>
<comment type="caution">
    <text evidence="3">The sequence shown here is derived from an EMBL/GenBank/DDBJ whole genome shotgun (WGS) entry which is preliminary data.</text>
</comment>
<dbReference type="InterPro" id="IPR025110">
    <property type="entry name" value="AMP-bd_C"/>
</dbReference>
<keyword evidence="3" id="KW-0436">Ligase</keyword>
<dbReference type="InterPro" id="IPR050237">
    <property type="entry name" value="ATP-dep_AMP-bd_enzyme"/>
</dbReference>
<dbReference type="Proteomes" id="UP000634004">
    <property type="component" value="Unassembled WGS sequence"/>
</dbReference>
<reference evidence="3" key="1">
    <citation type="journal article" date="2014" name="Int. J. Syst. Evol. Microbiol.">
        <title>Complete genome sequence of Corynebacterium casei LMG S-19264T (=DSM 44701T), isolated from a smear-ripened cheese.</title>
        <authorList>
            <consortium name="US DOE Joint Genome Institute (JGI-PGF)"/>
            <person name="Walter F."/>
            <person name="Albersmeier A."/>
            <person name="Kalinowski J."/>
            <person name="Ruckert C."/>
        </authorList>
    </citation>
    <scope>NUCLEOTIDE SEQUENCE</scope>
    <source>
        <strain evidence="3">KCTC 32513</strain>
    </source>
</reference>
<accession>A0A8J3CTT0</accession>
<reference evidence="3" key="2">
    <citation type="submission" date="2020-09" db="EMBL/GenBank/DDBJ databases">
        <authorList>
            <person name="Sun Q."/>
            <person name="Kim S."/>
        </authorList>
    </citation>
    <scope>NUCLEOTIDE SEQUENCE</scope>
    <source>
        <strain evidence="3">KCTC 32513</strain>
    </source>
</reference>
<organism evidence="3 4">
    <name type="scientific">Algimonas arctica</name>
    <dbReference type="NCBI Taxonomy" id="1479486"/>
    <lineage>
        <taxon>Bacteria</taxon>
        <taxon>Pseudomonadati</taxon>
        <taxon>Pseudomonadota</taxon>
        <taxon>Alphaproteobacteria</taxon>
        <taxon>Maricaulales</taxon>
        <taxon>Robiginitomaculaceae</taxon>
        <taxon>Algimonas</taxon>
    </lineage>
</organism>
<dbReference type="RefSeq" id="WP_189498837.1">
    <property type="nucleotide sequence ID" value="NZ_BMZH01000011.1"/>
</dbReference>
<name>A0A8J3CTT0_9PROT</name>
<dbReference type="PANTHER" id="PTHR43767">
    <property type="entry name" value="LONG-CHAIN-FATTY-ACID--COA LIGASE"/>
    <property type="match status" value="1"/>
</dbReference>
<dbReference type="GO" id="GO:0016878">
    <property type="term" value="F:acid-thiol ligase activity"/>
    <property type="evidence" value="ECO:0007669"/>
    <property type="project" value="UniProtKB-ARBA"/>
</dbReference>
<dbReference type="Gene3D" id="3.30.300.30">
    <property type="match status" value="1"/>
</dbReference>
<evidence type="ECO:0000313" key="4">
    <source>
        <dbReference type="Proteomes" id="UP000634004"/>
    </source>
</evidence>
<dbReference type="PROSITE" id="PS00455">
    <property type="entry name" value="AMP_BINDING"/>
    <property type="match status" value="1"/>
</dbReference>